<evidence type="ECO:0000313" key="4">
    <source>
        <dbReference type="EMBL" id="CAE0372451.1"/>
    </source>
</evidence>
<keyword evidence="2" id="KW-0812">Transmembrane</keyword>
<evidence type="ECO:0000256" key="1">
    <source>
        <dbReference type="SAM" id="MobiDB-lite"/>
    </source>
</evidence>
<dbReference type="InterPro" id="IPR035892">
    <property type="entry name" value="C2_domain_sf"/>
</dbReference>
<dbReference type="PROSITE" id="PS50004">
    <property type="entry name" value="C2"/>
    <property type="match status" value="1"/>
</dbReference>
<evidence type="ECO:0000256" key="2">
    <source>
        <dbReference type="SAM" id="Phobius"/>
    </source>
</evidence>
<protein>
    <recommendedName>
        <fullName evidence="3">C2 domain-containing protein</fullName>
    </recommendedName>
</protein>
<gene>
    <name evidence="4" type="ORF">ALAG00032_LOCUS13235</name>
</gene>
<dbReference type="SUPFAM" id="SSF49562">
    <property type="entry name" value="C2 domain (Calcium/lipid-binding domain, CaLB)"/>
    <property type="match status" value="1"/>
</dbReference>
<feature type="compositionally biased region" description="Acidic residues" evidence="1">
    <location>
        <begin position="448"/>
        <end position="459"/>
    </location>
</feature>
<dbReference type="AlphaFoldDB" id="A0A7S3K3P4"/>
<keyword evidence="2" id="KW-0472">Membrane</keyword>
<accession>A0A7S3K3P4</accession>
<keyword evidence="2" id="KW-1133">Transmembrane helix</keyword>
<name>A0A7S3K3P4_9STRA</name>
<organism evidence="4">
    <name type="scientific">Aureoumbra lagunensis</name>
    <dbReference type="NCBI Taxonomy" id="44058"/>
    <lineage>
        <taxon>Eukaryota</taxon>
        <taxon>Sar</taxon>
        <taxon>Stramenopiles</taxon>
        <taxon>Ochrophyta</taxon>
        <taxon>Pelagophyceae</taxon>
        <taxon>Pelagomonadales</taxon>
        <taxon>Aureoumbra</taxon>
    </lineage>
</organism>
<sequence length="489" mass="55786">MKSEWWLLVIVIYCTSEFILGKILTIGLRLFFQKNGMDFFDWNFGYVSLRLGITEVRLEIGHFEWRNPVKFAKNFTNFLELKRVEIRIDPRPLLTYIKGIMKSEKDLRIVHVIPALEVEGVTVNLVRKDGELSLWPALGLSEVQAVEKYDQVPDIEPNFDEEGDDFVDTNDTSIDLLSQNESHDSTNVKIPKHWSKFLGEFIVDRVVVRHVRARPEAFLVKSRDTKRDQTPVIKQRYIELSKRQLRPDYATKKKLKKRKGLYLDEVIWRAIKVVTKQVWADKNVRAIAGNATKDTVNSAFRSLGTSMQSKALNATHSAPKIKVGNTKDENNYYPDQFALRVQILQAKYLPKTTNSKKPSTYVKLAIGKKLVKAKSDIVANSCNPEFNFSADLAPIEIHQPLKVQLLTHGLFSKDTKLLPTLKVPIDHFFTPSAPPQEDLWLSFPSSSVDDEDDDQDDAADIPPTTLDDINNNKTPCIHLVLSVISVSKL</sequence>
<feature type="domain" description="C2" evidence="3">
    <location>
        <begin position="317"/>
        <end position="441"/>
    </location>
</feature>
<feature type="transmembrane region" description="Helical" evidence="2">
    <location>
        <begin position="6"/>
        <end position="32"/>
    </location>
</feature>
<reference evidence="4" key="1">
    <citation type="submission" date="2021-01" db="EMBL/GenBank/DDBJ databases">
        <authorList>
            <person name="Corre E."/>
            <person name="Pelletier E."/>
            <person name="Niang G."/>
            <person name="Scheremetjew M."/>
            <person name="Finn R."/>
            <person name="Kale V."/>
            <person name="Holt S."/>
            <person name="Cochrane G."/>
            <person name="Meng A."/>
            <person name="Brown T."/>
            <person name="Cohen L."/>
        </authorList>
    </citation>
    <scope>NUCLEOTIDE SEQUENCE</scope>
    <source>
        <strain evidence="4">CCMP1510</strain>
    </source>
</reference>
<dbReference type="Gene3D" id="2.60.40.150">
    <property type="entry name" value="C2 domain"/>
    <property type="match status" value="1"/>
</dbReference>
<dbReference type="InterPro" id="IPR000008">
    <property type="entry name" value="C2_dom"/>
</dbReference>
<feature type="region of interest" description="Disordered" evidence="1">
    <location>
        <begin position="440"/>
        <end position="467"/>
    </location>
</feature>
<dbReference type="Pfam" id="PF00168">
    <property type="entry name" value="C2"/>
    <property type="match status" value="1"/>
</dbReference>
<dbReference type="EMBL" id="HBIJ01020228">
    <property type="protein sequence ID" value="CAE0372451.1"/>
    <property type="molecule type" value="Transcribed_RNA"/>
</dbReference>
<evidence type="ECO:0000259" key="3">
    <source>
        <dbReference type="PROSITE" id="PS50004"/>
    </source>
</evidence>
<proteinExistence type="predicted"/>